<gene>
    <name evidence="1" type="ORF">MsAc7_05760</name>
</gene>
<protein>
    <submittedName>
        <fullName evidence="1">Uncharacterized protein</fullName>
    </submittedName>
</protein>
<evidence type="ECO:0000313" key="2">
    <source>
        <dbReference type="Proteomes" id="UP001303587"/>
    </source>
</evidence>
<reference evidence="1 2" key="1">
    <citation type="submission" date="2023-07" db="EMBL/GenBank/DDBJ databases">
        <title>Closed genoem sequence of Methanosarcinaceae archaeon Ac7.</title>
        <authorList>
            <person name="Poehlein A."/>
            <person name="Protasov E."/>
            <person name="Platt K."/>
            <person name="Reeh H."/>
            <person name="Daniel R."/>
            <person name="Brune A."/>
        </authorList>
    </citation>
    <scope>NUCLEOTIDE SEQUENCE [LARGE SCALE GENOMIC DNA]</scope>
    <source>
        <strain evidence="1 2">Ac7</strain>
    </source>
</reference>
<dbReference type="Proteomes" id="UP001303587">
    <property type="component" value="Chromosome"/>
</dbReference>
<proteinExistence type="predicted"/>
<dbReference type="AlphaFoldDB" id="A0AA96V4V3"/>
<dbReference type="GeneID" id="89229693"/>
<organism evidence="1 2">
    <name type="scientific">Methanolapillus millepedarum</name>
    <dbReference type="NCBI Taxonomy" id="3028296"/>
    <lineage>
        <taxon>Archaea</taxon>
        <taxon>Methanobacteriati</taxon>
        <taxon>Methanobacteriota</taxon>
        <taxon>Stenosarchaea group</taxon>
        <taxon>Methanomicrobia</taxon>
        <taxon>Methanosarcinales</taxon>
        <taxon>Methanosarcinaceae</taxon>
        <taxon>Methanolapillus</taxon>
    </lineage>
</organism>
<name>A0AA96V4V3_9EURY</name>
<dbReference type="EMBL" id="CP131060">
    <property type="protein sequence ID" value="WNY25038.1"/>
    <property type="molecule type" value="Genomic_DNA"/>
</dbReference>
<sequence length="111" mass="12622">MADWISQNLGNETPVHLNAFHPDFQLTGVSFTPLSALEGARNIFKAAGMEYVYIGNTESKYKHTYCPECNTMLINRSFSLADFVNLERKDGKFFCSNCGKEIALFYPFDDF</sequence>
<dbReference type="RefSeq" id="WP_338103089.1">
    <property type="nucleotide sequence ID" value="NZ_CP131060.1"/>
</dbReference>
<keyword evidence="2" id="KW-1185">Reference proteome</keyword>
<accession>A0AA96V4V3</accession>
<evidence type="ECO:0000313" key="1">
    <source>
        <dbReference type="EMBL" id="WNY25038.1"/>
    </source>
</evidence>